<gene>
    <name evidence="6" type="ORF">SNE34_13480</name>
</gene>
<sequence length="232" mass="26249">MARFATTHWSVILGSQHSPERAREALEEICRNYRRPVLSYVLQHGYGAADAEDLTQEFFARLVEQRWDARADPARGRFRAYLLTALQRFLANQAESGRAGKRGGGAPRVTLDEATARAPGSQSPEQAFNRSWVLTVIEHAVHRLEREIHAAGHESLYRELAEYLVESPDSADYRHAAERLDLKPNTVAVHVHRLRKRLRELIRDELANTVSNAEDLDGELQALRGITHTDAL</sequence>
<dbReference type="InterPro" id="IPR007627">
    <property type="entry name" value="RNA_pol_sigma70_r2"/>
</dbReference>
<dbReference type="InterPro" id="IPR013325">
    <property type="entry name" value="RNA_pol_sigma_r2"/>
</dbReference>
<evidence type="ECO:0000256" key="3">
    <source>
        <dbReference type="ARBA" id="ARBA00023125"/>
    </source>
</evidence>
<dbReference type="RefSeq" id="WP_332618086.1">
    <property type="nucleotide sequence ID" value="NZ_JAXGFP010000007.1"/>
</dbReference>
<evidence type="ECO:0000256" key="4">
    <source>
        <dbReference type="ARBA" id="ARBA00023163"/>
    </source>
</evidence>
<dbReference type="Gene3D" id="1.10.1740.10">
    <property type="match status" value="1"/>
</dbReference>
<dbReference type="PANTHER" id="PTHR43133:SF8">
    <property type="entry name" value="RNA POLYMERASE SIGMA FACTOR HI_1459-RELATED"/>
    <property type="match status" value="1"/>
</dbReference>
<keyword evidence="2" id="KW-0731">Sigma factor</keyword>
<keyword evidence="3" id="KW-0238">DNA-binding</keyword>
<dbReference type="Proteomes" id="UP001355056">
    <property type="component" value="Unassembled WGS sequence"/>
</dbReference>
<keyword evidence="1" id="KW-0805">Transcription regulation</keyword>
<dbReference type="InterPro" id="IPR036388">
    <property type="entry name" value="WH-like_DNA-bd_sf"/>
</dbReference>
<reference evidence="6 7" key="1">
    <citation type="journal article" date="2016" name="Int. J. Syst. Evol. Microbiol.">
        <title>Lysobacter erysipheiresistens sp. nov., an antagonist of powdery mildew, isolated from tobacco-cultivated soil.</title>
        <authorList>
            <person name="Xie B."/>
            <person name="Li T."/>
            <person name="Lin X."/>
            <person name="Wang C.J."/>
            <person name="Chen Y.J."/>
            <person name="Liu W.J."/>
            <person name="Zhao Z.W."/>
        </authorList>
    </citation>
    <scope>NUCLEOTIDE SEQUENCE [LARGE SCALE GENOMIC DNA]</scope>
    <source>
        <strain evidence="6 7">RS-LYSO-3</strain>
    </source>
</reference>
<dbReference type="Gene3D" id="1.10.10.10">
    <property type="entry name" value="Winged helix-like DNA-binding domain superfamily/Winged helix DNA-binding domain"/>
    <property type="match status" value="1"/>
</dbReference>
<evidence type="ECO:0000256" key="1">
    <source>
        <dbReference type="ARBA" id="ARBA00023015"/>
    </source>
</evidence>
<accession>A0ABU7Z1P3</accession>
<proteinExistence type="predicted"/>
<protein>
    <submittedName>
        <fullName evidence="6">Sigma-70 family RNA polymerase sigma factor</fullName>
    </submittedName>
</protein>
<dbReference type="EMBL" id="JAXGFP010000007">
    <property type="protein sequence ID" value="MEG3185019.1"/>
    <property type="molecule type" value="Genomic_DNA"/>
</dbReference>
<dbReference type="Pfam" id="PF04542">
    <property type="entry name" value="Sigma70_r2"/>
    <property type="match status" value="1"/>
</dbReference>
<dbReference type="PANTHER" id="PTHR43133">
    <property type="entry name" value="RNA POLYMERASE ECF-TYPE SIGMA FACTO"/>
    <property type="match status" value="1"/>
</dbReference>
<comment type="caution">
    <text evidence="6">The sequence shown here is derived from an EMBL/GenBank/DDBJ whole genome shotgun (WGS) entry which is preliminary data.</text>
</comment>
<evidence type="ECO:0000259" key="5">
    <source>
        <dbReference type="Pfam" id="PF04542"/>
    </source>
</evidence>
<organism evidence="6 7">
    <name type="scientific">Novilysobacter erysipheiresistens</name>
    <dbReference type="NCBI Taxonomy" id="1749332"/>
    <lineage>
        <taxon>Bacteria</taxon>
        <taxon>Pseudomonadati</taxon>
        <taxon>Pseudomonadota</taxon>
        <taxon>Gammaproteobacteria</taxon>
        <taxon>Lysobacterales</taxon>
        <taxon>Lysobacteraceae</taxon>
        <taxon>Novilysobacter</taxon>
    </lineage>
</organism>
<evidence type="ECO:0000313" key="6">
    <source>
        <dbReference type="EMBL" id="MEG3185019.1"/>
    </source>
</evidence>
<keyword evidence="4" id="KW-0804">Transcription</keyword>
<name>A0ABU7Z1P3_9GAMM</name>
<keyword evidence="7" id="KW-1185">Reference proteome</keyword>
<evidence type="ECO:0000313" key="7">
    <source>
        <dbReference type="Proteomes" id="UP001355056"/>
    </source>
</evidence>
<dbReference type="SUPFAM" id="SSF88946">
    <property type="entry name" value="Sigma2 domain of RNA polymerase sigma factors"/>
    <property type="match status" value="1"/>
</dbReference>
<feature type="domain" description="RNA polymerase sigma-70 region 2" evidence="5">
    <location>
        <begin position="31"/>
        <end position="88"/>
    </location>
</feature>
<evidence type="ECO:0000256" key="2">
    <source>
        <dbReference type="ARBA" id="ARBA00023082"/>
    </source>
</evidence>
<dbReference type="InterPro" id="IPR039425">
    <property type="entry name" value="RNA_pol_sigma-70-like"/>
</dbReference>